<reference evidence="2 3" key="1">
    <citation type="submission" date="2019-02" db="EMBL/GenBank/DDBJ databases">
        <title>Deep-cultivation of Planctomycetes and their phenomic and genomic characterization uncovers novel biology.</title>
        <authorList>
            <person name="Wiegand S."/>
            <person name="Jogler M."/>
            <person name="Boedeker C."/>
            <person name="Pinto D."/>
            <person name="Vollmers J."/>
            <person name="Rivas-Marin E."/>
            <person name="Kohn T."/>
            <person name="Peeters S.H."/>
            <person name="Heuer A."/>
            <person name="Rast P."/>
            <person name="Oberbeckmann S."/>
            <person name="Bunk B."/>
            <person name="Jeske O."/>
            <person name="Meyerdierks A."/>
            <person name="Storesund J.E."/>
            <person name="Kallscheuer N."/>
            <person name="Luecker S."/>
            <person name="Lage O.M."/>
            <person name="Pohl T."/>
            <person name="Merkel B.J."/>
            <person name="Hornburger P."/>
            <person name="Mueller R.-W."/>
            <person name="Bruemmer F."/>
            <person name="Labrenz M."/>
            <person name="Spormann A.M."/>
            <person name="Op den Camp H."/>
            <person name="Overmann J."/>
            <person name="Amann R."/>
            <person name="Jetten M.S.M."/>
            <person name="Mascher T."/>
            <person name="Medema M.H."/>
            <person name="Devos D.P."/>
            <person name="Kaster A.-K."/>
            <person name="Ovreas L."/>
            <person name="Rohde M."/>
            <person name="Galperin M.Y."/>
            <person name="Jogler C."/>
        </authorList>
    </citation>
    <scope>NUCLEOTIDE SEQUENCE [LARGE SCALE GENOMIC DNA]</scope>
    <source>
        <strain evidence="2 3">K22_7</strain>
    </source>
</reference>
<dbReference type="Pfam" id="PF13614">
    <property type="entry name" value="AAA_31"/>
    <property type="match status" value="1"/>
</dbReference>
<evidence type="ECO:0000313" key="3">
    <source>
        <dbReference type="Proteomes" id="UP000318538"/>
    </source>
</evidence>
<proteinExistence type="predicted"/>
<dbReference type="InterPro" id="IPR027417">
    <property type="entry name" value="P-loop_NTPase"/>
</dbReference>
<gene>
    <name evidence="2" type="ORF">K227x_05740</name>
</gene>
<keyword evidence="3" id="KW-1185">Reference proteome</keyword>
<dbReference type="Gene3D" id="3.40.50.300">
    <property type="entry name" value="P-loop containing nucleotide triphosphate hydrolases"/>
    <property type="match status" value="1"/>
</dbReference>
<dbReference type="RefSeq" id="WP_145167958.1">
    <property type="nucleotide sequence ID" value="NZ_CP036525.1"/>
</dbReference>
<dbReference type="KEGG" id="rlc:K227x_05740"/>
<name>A0A517N4Z7_9BACT</name>
<evidence type="ECO:0000259" key="1">
    <source>
        <dbReference type="Pfam" id="PF13614"/>
    </source>
</evidence>
<sequence length="312" mass="34225">MDVVSVINYKGGVGKTTTTANLAAELAVRGHDVLVLDLDAQASLTFSFVSPDIWQEKLSKDKTIKAWFDSASSSSPIPLKSLIFEPPKVKARLEKVNKDAGKLHLVPSHLGLINVDLELATELGGATMSQAKAKFLKLHRRLSDELANLDPDEYDIVLIDCPPNFNITTKTAIVASNRILIPAKPDYLSTLGISYLIRNLNALVRDYNEYATHDPDDGEEIIEPEILGVVFTMIQITSGRPISAQRPFIARTESLGIKVFRSLIRENKTIFADAAEQGVPVVLNQYSGTTHPDVVAEIENFVTEFEGLVGLE</sequence>
<dbReference type="OrthoDB" id="9791162at2"/>
<dbReference type="EMBL" id="CP036525">
    <property type="protein sequence ID" value="QDT02202.1"/>
    <property type="molecule type" value="Genomic_DNA"/>
</dbReference>
<dbReference type="AlphaFoldDB" id="A0A517N4Z7"/>
<protein>
    <submittedName>
        <fullName evidence="2">MinD/ParA/CobQ/CobA-like protein</fullName>
    </submittedName>
</protein>
<evidence type="ECO:0000313" key="2">
    <source>
        <dbReference type="EMBL" id="QDT02202.1"/>
    </source>
</evidence>
<dbReference type="PANTHER" id="PTHR13696">
    <property type="entry name" value="P-LOOP CONTAINING NUCLEOSIDE TRIPHOSPHATE HYDROLASE"/>
    <property type="match status" value="1"/>
</dbReference>
<dbReference type="InterPro" id="IPR025669">
    <property type="entry name" value="AAA_dom"/>
</dbReference>
<dbReference type="InterPro" id="IPR050678">
    <property type="entry name" value="DNA_Partitioning_ATPase"/>
</dbReference>
<dbReference type="Proteomes" id="UP000318538">
    <property type="component" value="Chromosome"/>
</dbReference>
<dbReference type="CDD" id="cd02042">
    <property type="entry name" value="ParAB_family"/>
    <property type="match status" value="1"/>
</dbReference>
<accession>A0A517N4Z7</accession>
<dbReference type="PANTHER" id="PTHR13696:SF99">
    <property type="entry name" value="COBYRINIC ACID AC-DIAMIDE SYNTHASE"/>
    <property type="match status" value="1"/>
</dbReference>
<dbReference type="SUPFAM" id="SSF52540">
    <property type="entry name" value="P-loop containing nucleoside triphosphate hydrolases"/>
    <property type="match status" value="1"/>
</dbReference>
<feature type="domain" description="AAA" evidence="1">
    <location>
        <begin position="1"/>
        <end position="209"/>
    </location>
</feature>
<organism evidence="2 3">
    <name type="scientific">Rubripirellula lacrimiformis</name>
    <dbReference type="NCBI Taxonomy" id="1930273"/>
    <lineage>
        <taxon>Bacteria</taxon>
        <taxon>Pseudomonadati</taxon>
        <taxon>Planctomycetota</taxon>
        <taxon>Planctomycetia</taxon>
        <taxon>Pirellulales</taxon>
        <taxon>Pirellulaceae</taxon>
        <taxon>Rubripirellula</taxon>
    </lineage>
</organism>